<evidence type="ECO:0008006" key="3">
    <source>
        <dbReference type="Google" id="ProtNLM"/>
    </source>
</evidence>
<proteinExistence type="predicted"/>
<evidence type="ECO:0000313" key="1">
    <source>
        <dbReference type="EMBL" id="CCK75963.1"/>
    </source>
</evidence>
<dbReference type="Gene3D" id="1.10.10.710">
    <property type="entry name" value="PSPTO_1197 like"/>
    <property type="match status" value="1"/>
</dbReference>
<gene>
    <name evidence="1" type="ORF">OLEAN_C17870</name>
</gene>
<name>R4YRW3_OLEAN</name>
<dbReference type="AlphaFoldDB" id="R4YRW3"/>
<dbReference type="EMBL" id="FO203512">
    <property type="protein sequence ID" value="CCK75963.1"/>
    <property type="molecule type" value="Genomic_DNA"/>
</dbReference>
<dbReference type="Pfam" id="PF07130">
    <property type="entry name" value="YebG"/>
    <property type="match status" value="1"/>
</dbReference>
<dbReference type="Proteomes" id="UP000032749">
    <property type="component" value="Chromosome"/>
</dbReference>
<dbReference type="InterPro" id="IPR009813">
    <property type="entry name" value="Uncharacterised_YebG"/>
</dbReference>
<protein>
    <recommendedName>
        <fullName evidence="3">YebG family protein</fullName>
    </recommendedName>
</protein>
<dbReference type="OrthoDB" id="6415307at2"/>
<dbReference type="KEGG" id="oai:OLEAN_C17870"/>
<dbReference type="STRING" id="698738.OLEAN_C17870"/>
<reference evidence="1 2" key="1">
    <citation type="journal article" date="2013" name="Nat. Commun.">
        <title>Genome sequence and functional genomic analysis of the oil-degrading bacterium Oleispira antarctica.</title>
        <authorList>
            <person name="Kube M."/>
            <person name="Chernikova T.N."/>
            <person name="Al-Ramahi Y."/>
            <person name="Beloqui A."/>
            <person name="Lopez-Cortez N."/>
            <person name="Guazzaroni M.E."/>
            <person name="Heipieper H.J."/>
            <person name="Klages S."/>
            <person name="Kotsyurbenko O.R."/>
            <person name="Langer I."/>
            <person name="Nechitaylo T.Y."/>
            <person name="Lunsdorf H."/>
            <person name="Fernandez M."/>
            <person name="Juarez S."/>
            <person name="Ciordia S."/>
            <person name="Singer A."/>
            <person name="Kagan O."/>
            <person name="Egorova O."/>
            <person name="Petit P.A."/>
            <person name="Stogios P."/>
            <person name="Kim Y."/>
            <person name="Tchigvintsev A."/>
            <person name="Flick R."/>
            <person name="Denaro R."/>
            <person name="Genovese M."/>
            <person name="Albar J.P."/>
            <person name="Reva O.N."/>
            <person name="Martinez-Gomariz M."/>
            <person name="Tran H."/>
            <person name="Ferrer M."/>
            <person name="Savchenko A."/>
            <person name="Yakunin A.F."/>
            <person name="Yakimov M.M."/>
            <person name="Golyshina O.V."/>
            <person name="Reinhardt R."/>
            <person name="Golyshin P.N."/>
        </authorList>
    </citation>
    <scope>NUCLEOTIDE SEQUENCE [LARGE SCALE GENOMIC DNA]</scope>
</reference>
<keyword evidence="2" id="KW-1185">Reference proteome</keyword>
<evidence type="ECO:0000313" key="2">
    <source>
        <dbReference type="Proteomes" id="UP000032749"/>
    </source>
</evidence>
<accession>R4YRW3</accession>
<sequence>MAVVTLFMSDRDISRTFTSKKEADEYDKMLELAEAVSHFMEQKVAGLSEQQVEEIGLVFARNKDLLAQAIKGKADVLFATADETAEAED</sequence>
<dbReference type="HOGENOM" id="CLU_146554_2_1_6"/>
<organism evidence="1 2">
    <name type="scientific">Oleispira antarctica RB-8</name>
    <dbReference type="NCBI Taxonomy" id="698738"/>
    <lineage>
        <taxon>Bacteria</taxon>
        <taxon>Pseudomonadati</taxon>
        <taxon>Pseudomonadota</taxon>
        <taxon>Gammaproteobacteria</taxon>
        <taxon>Oceanospirillales</taxon>
        <taxon>Oceanospirillaceae</taxon>
        <taxon>Oleispira</taxon>
    </lineage>
</organism>
<dbReference type="InterPro" id="IPR038627">
    <property type="entry name" value="YebG-like_sf"/>
</dbReference>